<comment type="caution">
    <text evidence="3">The sequence shown here is derived from an EMBL/GenBank/DDBJ whole genome shotgun (WGS) entry which is preliminary data.</text>
</comment>
<dbReference type="Pfam" id="PF12937">
    <property type="entry name" value="F-box-like"/>
    <property type="match status" value="1"/>
</dbReference>
<evidence type="ECO:0000313" key="4">
    <source>
        <dbReference type="Proteomes" id="UP001215598"/>
    </source>
</evidence>
<protein>
    <recommendedName>
        <fullName evidence="2">F-box domain-containing protein</fullName>
    </recommendedName>
</protein>
<keyword evidence="4" id="KW-1185">Reference proteome</keyword>
<sequence>MACLPPDILIEVFHLIPHPEIYWHRYGLLDVAAVNKAWRTAALESSSLWSCIRTETRRDLFLLPLLLERSRTSPLDVRLNYFCDEYGNPSEDTTPSKRAEVVQALLPHVRRIQKLCIRHQMLEPDSEDMGTISRLVDAGLEFTILTEYKHESLEGDDNSEEYATLNFTAPSLLKASLDGVCPREWSKFLAPTLVDLHITSIDLDTLGTIFQQCQSVTSLKLHNGFEEEDTPGPLSHPGPLTPPPSIRTLDLQMSMPELVAVLNLFSTSPILHSLTICDDQGLTAHQLKRKQPHPILTHMLRGLGPLTAFEVYGDQDVVLRDATGRTRRFHVAAEDDPCYDTGALWAFLVARHDAHHTVRTILGTTAAWRSLASALKRRQPEPPADSGSGVELQIILDHYAVIPTDDDNPIPPIHLAALSKLTLQPPGGVRIARCNVAVVLQSVSMVRSERRGVVVCLGGLMLEGVAPRGYVAEHQKFVDGLKGVGPEGMWLPCAHCVARAEEIQDRGRWCVHCRMGDEAMKERCDNNWHRGWP</sequence>
<gene>
    <name evidence="3" type="ORF">B0H16DRAFT_555234</name>
</gene>
<dbReference type="SUPFAM" id="SSF81383">
    <property type="entry name" value="F-box domain"/>
    <property type="match status" value="1"/>
</dbReference>
<feature type="compositionally biased region" description="Pro residues" evidence="1">
    <location>
        <begin position="234"/>
        <end position="244"/>
    </location>
</feature>
<dbReference type="PROSITE" id="PS50181">
    <property type="entry name" value="FBOX"/>
    <property type="match status" value="1"/>
</dbReference>
<evidence type="ECO:0000259" key="2">
    <source>
        <dbReference type="PROSITE" id="PS50181"/>
    </source>
</evidence>
<organism evidence="3 4">
    <name type="scientific">Mycena metata</name>
    <dbReference type="NCBI Taxonomy" id="1033252"/>
    <lineage>
        <taxon>Eukaryota</taxon>
        <taxon>Fungi</taxon>
        <taxon>Dikarya</taxon>
        <taxon>Basidiomycota</taxon>
        <taxon>Agaricomycotina</taxon>
        <taxon>Agaricomycetes</taxon>
        <taxon>Agaricomycetidae</taxon>
        <taxon>Agaricales</taxon>
        <taxon>Marasmiineae</taxon>
        <taxon>Mycenaceae</taxon>
        <taxon>Mycena</taxon>
    </lineage>
</organism>
<dbReference type="Gene3D" id="1.20.1280.50">
    <property type="match status" value="1"/>
</dbReference>
<dbReference type="InterPro" id="IPR001810">
    <property type="entry name" value="F-box_dom"/>
</dbReference>
<dbReference type="Proteomes" id="UP001215598">
    <property type="component" value="Unassembled WGS sequence"/>
</dbReference>
<reference evidence="3" key="1">
    <citation type="submission" date="2023-03" db="EMBL/GenBank/DDBJ databases">
        <title>Massive genome expansion in bonnet fungi (Mycena s.s.) driven by repeated elements and novel gene families across ecological guilds.</title>
        <authorList>
            <consortium name="Lawrence Berkeley National Laboratory"/>
            <person name="Harder C.B."/>
            <person name="Miyauchi S."/>
            <person name="Viragh M."/>
            <person name="Kuo A."/>
            <person name="Thoen E."/>
            <person name="Andreopoulos B."/>
            <person name="Lu D."/>
            <person name="Skrede I."/>
            <person name="Drula E."/>
            <person name="Henrissat B."/>
            <person name="Morin E."/>
            <person name="Kohler A."/>
            <person name="Barry K."/>
            <person name="LaButti K."/>
            <person name="Morin E."/>
            <person name="Salamov A."/>
            <person name="Lipzen A."/>
            <person name="Mereny Z."/>
            <person name="Hegedus B."/>
            <person name="Baldrian P."/>
            <person name="Stursova M."/>
            <person name="Weitz H."/>
            <person name="Taylor A."/>
            <person name="Grigoriev I.V."/>
            <person name="Nagy L.G."/>
            <person name="Martin F."/>
            <person name="Kauserud H."/>
        </authorList>
    </citation>
    <scope>NUCLEOTIDE SEQUENCE</scope>
    <source>
        <strain evidence="3">CBHHK182m</strain>
    </source>
</reference>
<dbReference type="AlphaFoldDB" id="A0AAD7JAT7"/>
<proteinExistence type="predicted"/>
<feature type="region of interest" description="Disordered" evidence="1">
    <location>
        <begin position="224"/>
        <end position="244"/>
    </location>
</feature>
<feature type="domain" description="F-box" evidence="2">
    <location>
        <begin position="1"/>
        <end position="52"/>
    </location>
</feature>
<accession>A0AAD7JAT7</accession>
<dbReference type="InterPro" id="IPR036047">
    <property type="entry name" value="F-box-like_dom_sf"/>
</dbReference>
<evidence type="ECO:0000313" key="3">
    <source>
        <dbReference type="EMBL" id="KAJ7760927.1"/>
    </source>
</evidence>
<name>A0AAD7JAT7_9AGAR</name>
<evidence type="ECO:0000256" key="1">
    <source>
        <dbReference type="SAM" id="MobiDB-lite"/>
    </source>
</evidence>
<dbReference type="EMBL" id="JARKIB010000036">
    <property type="protein sequence ID" value="KAJ7760927.1"/>
    <property type="molecule type" value="Genomic_DNA"/>
</dbReference>